<reference evidence="5" key="1">
    <citation type="journal article" date="2023" name="Commun. Biol.">
        <title>Genome analysis of Parmales, the sister group of diatoms, reveals the evolutionary specialization of diatoms from phago-mixotrophs to photoautotrophs.</title>
        <authorList>
            <person name="Ban H."/>
            <person name="Sato S."/>
            <person name="Yoshikawa S."/>
            <person name="Yamada K."/>
            <person name="Nakamura Y."/>
            <person name="Ichinomiya M."/>
            <person name="Sato N."/>
            <person name="Blanc-Mathieu R."/>
            <person name="Endo H."/>
            <person name="Kuwata A."/>
            <person name="Ogata H."/>
        </authorList>
    </citation>
    <scope>NUCLEOTIDE SEQUENCE [LARGE SCALE GENOMIC DNA]</scope>
    <source>
        <strain evidence="5">NIES 3700</strain>
    </source>
</reference>
<organism evidence="4 5">
    <name type="scientific">Triparma laevis f. longispina</name>
    <dbReference type="NCBI Taxonomy" id="1714387"/>
    <lineage>
        <taxon>Eukaryota</taxon>
        <taxon>Sar</taxon>
        <taxon>Stramenopiles</taxon>
        <taxon>Ochrophyta</taxon>
        <taxon>Bolidophyceae</taxon>
        <taxon>Parmales</taxon>
        <taxon>Triparmaceae</taxon>
        <taxon>Triparma</taxon>
    </lineage>
</organism>
<dbReference type="OrthoDB" id="71307at2759"/>
<name>A0A9W7KXB5_9STRA</name>
<keyword evidence="5" id="KW-1185">Reference proteome</keyword>
<dbReference type="AlphaFoldDB" id="A0A9W7KXB5"/>
<evidence type="ECO:0000256" key="1">
    <source>
        <dbReference type="ARBA" id="ARBA00022737"/>
    </source>
</evidence>
<dbReference type="PANTHER" id="PTHR24180">
    <property type="entry name" value="CYCLIN-DEPENDENT KINASE INHIBITOR 2C-RELATED"/>
    <property type="match status" value="1"/>
</dbReference>
<dbReference type="PANTHER" id="PTHR24180:SF45">
    <property type="entry name" value="POLY [ADP-RIBOSE] POLYMERASE TANKYRASE"/>
    <property type="match status" value="1"/>
</dbReference>
<dbReference type="InterPro" id="IPR002110">
    <property type="entry name" value="Ankyrin_rpt"/>
</dbReference>
<protein>
    <submittedName>
        <fullName evidence="4">Uncharacterized protein</fullName>
    </submittedName>
</protein>
<evidence type="ECO:0000256" key="3">
    <source>
        <dbReference type="SAM" id="MobiDB-lite"/>
    </source>
</evidence>
<dbReference type="EMBL" id="BRXW01000216">
    <property type="protein sequence ID" value="GMI14646.1"/>
    <property type="molecule type" value="Genomic_DNA"/>
</dbReference>
<comment type="caution">
    <text evidence="4">The sequence shown here is derived from an EMBL/GenBank/DDBJ whole genome shotgun (WGS) entry which is preliminary data.</text>
</comment>
<evidence type="ECO:0000256" key="2">
    <source>
        <dbReference type="ARBA" id="ARBA00023043"/>
    </source>
</evidence>
<evidence type="ECO:0000313" key="4">
    <source>
        <dbReference type="EMBL" id="GMI14646.1"/>
    </source>
</evidence>
<keyword evidence="2" id="KW-0040">ANK repeat</keyword>
<sequence>MEATTSAPLRPRTPSRESSRESSREFSVTPTPPPPPLPSLPPSLPPSPPILSLSNYTIYTILSYLSPLSSSLRSFGLLSSSANKAVRSYLQTILMILMHSATLSHEVLQKVKERAIEISTNSPELLQGMEVAGSIFFLGVAMAVGREVVNRRKEGEKEEEEEEVKGMKEFKLYVDFLEWEYVRWVKRRRRARKVKTSEAAVWRRLNQKRLMVLCCDMEEGGGKVREFFWGCEEGGGGEFTDSSLDYTKDIVDRGGIDVDCFSVDPTNVENPDPNNIVDPFAVEEVNATLFWNETSSTPSSGWNESSPVLNEDDSIPTITALHLAAQNGNCEVVKFLCMGLNFEGETEGQEPCKHGGLADVDLADRNGWTAAHFACVGADSKNASNILRLLKDCQADLMREAKNGYTPYALTKRLGGSNEICKCLEELGAGVFHNTQQTSSFFQKNFGEVFESGVEMLMGHGHTQSDENE</sequence>
<dbReference type="SUPFAM" id="SSF48403">
    <property type="entry name" value="Ankyrin repeat"/>
    <property type="match status" value="1"/>
</dbReference>
<dbReference type="Pfam" id="PF12796">
    <property type="entry name" value="Ank_2"/>
    <property type="match status" value="1"/>
</dbReference>
<dbReference type="InterPro" id="IPR051637">
    <property type="entry name" value="Ank_repeat_dom-contain_49"/>
</dbReference>
<dbReference type="Proteomes" id="UP001165122">
    <property type="component" value="Unassembled WGS sequence"/>
</dbReference>
<accession>A0A9W7KXB5</accession>
<feature type="compositionally biased region" description="Basic and acidic residues" evidence="3">
    <location>
        <begin position="14"/>
        <end position="24"/>
    </location>
</feature>
<dbReference type="Gene3D" id="1.25.40.20">
    <property type="entry name" value="Ankyrin repeat-containing domain"/>
    <property type="match status" value="1"/>
</dbReference>
<keyword evidence="1" id="KW-0677">Repeat</keyword>
<proteinExistence type="predicted"/>
<gene>
    <name evidence="4" type="ORF">TrLO_g7172</name>
</gene>
<feature type="compositionally biased region" description="Pro residues" evidence="3">
    <location>
        <begin position="30"/>
        <end position="43"/>
    </location>
</feature>
<feature type="region of interest" description="Disordered" evidence="3">
    <location>
        <begin position="1"/>
        <end position="43"/>
    </location>
</feature>
<evidence type="ECO:0000313" key="5">
    <source>
        <dbReference type="Proteomes" id="UP001165122"/>
    </source>
</evidence>
<dbReference type="InterPro" id="IPR036770">
    <property type="entry name" value="Ankyrin_rpt-contain_sf"/>
</dbReference>